<keyword evidence="2" id="KW-1185">Reference proteome</keyword>
<evidence type="ECO:0000313" key="1">
    <source>
        <dbReference type="EMBL" id="KAI8535649.1"/>
    </source>
</evidence>
<comment type="caution">
    <text evidence="1">The sequence shown here is derived from an EMBL/GenBank/DDBJ whole genome shotgun (WGS) entry which is preliminary data.</text>
</comment>
<evidence type="ECO:0000313" key="2">
    <source>
        <dbReference type="Proteomes" id="UP001062846"/>
    </source>
</evidence>
<sequence>MESNSIDNYMMTNEEKDTVMDIVSWKPREEVTFPVYNGLCFVVVVVVQCRLIYKILNQFFGISGPYKLSNFGN</sequence>
<organism evidence="1 2">
    <name type="scientific">Rhododendron molle</name>
    <name type="common">Chinese azalea</name>
    <name type="synonym">Azalea mollis</name>
    <dbReference type="NCBI Taxonomy" id="49168"/>
    <lineage>
        <taxon>Eukaryota</taxon>
        <taxon>Viridiplantae</taxon>
        <taxon>Streptophyta</taxon>
        <taxon>Embryophyta</taxon>
        <taxon>Tracheophyta</taxon>
        <taxon>Spermatophyta</taxon>
        <taxon>Magnoliopsida</taxon>
        <taxon>eudicotyledons</taxon>
        <taxon>Gunneridae</taxon>
        <taxon>Pentapetalae</taxon>
        <taxon>asterids</taxon>
        <taxon>Ericales</taxon>
        <taxon>Ericaceae</taxon>
        <taxon>Ericoideae</taxon>
        <taxon>Rhodoreae</taxon>
        <taxon>Rhododendron</taxon>
    </lineage>
</organism>
<protein>
    <submittedName>
        <fullName evidence="1">Uncharacterized protein</fullName>
    </submittedName>
</protein>
<dbReference type="EMBL" id="CM046397">
    <property type="protein sequence ID" value="KAI8535649.1"/>
    <property type="molecule type" value="Genomic_DNA"/>
</dbReference>
<gene>
    <name evidence="1" type="ORF">RHMOL_Rhmol10G0190600</name>
</gene>
<dbReference type="Proteomes" id="UP001062846">
    <property type="component" value="Chromosome 10"/>
</dbReference>
<proteinExistence type="predicted"/>
<reference evidence="1" key="1">
    <citation type="submission" date="2022-02" db="EMBL/GenBank/DDBJ databases">
        <title>Plant Genome Project.</title>
        <authorList>
            <person name="Zhang R.-G."/>
        </authorList>
    </citation>
    <scope>NUCLEOTIDE SEQUENCE</scope>
    <source>
        <strain evidence="1">AT1</strain>
    </source>
</reference>
<name>A0ACC0M422_RHOML</name>
<accession>A0ACC0M422</accession>